<reference evidence="7 8" key="1">
    <citation type="submission" date="2024-11" db="EMBL/GenBank/DDBJ databases">
        <title>A near-complete genome assembly of Cinchona calisaya.</title>
        <authorList>
            <person name="Lian D.C."/>
            <person name="Zhao X.W."/>
            <person name="Wei L."/>
        </authorList>
    </citation>
    <scope>NUCLEOTIDE SEQUENCE [LARGE SCALE GENOMIC DNA]</scope>
    <source>
        <tissue evidence="7">Nenye</tissue>
    </source>
</reference>
<keyword evidence="4 5" id="KW-0732">Signal</keyword>
<dbReference type="PROSITE" id="PS51767">
    <property type="entry name" value="PEPTIDASE_A1"/>
    <property type="match status" value="1"/>
</dbReference>
<evidence type="ECO:0000313" key="8">
    <source>
        <dbReference type="Proteomes" id="UP001630127"/>
    </source>
</evidence>
<feature type="signal peptide" evidence="5">
    <location>
        <begin position="1"/>
        <end position="22"/>
    </location>
</feature>
<gene>
    <name evidence="7" type="ORF">ACH5RR_031246</name>
</gene>
<evidence type="ECO:0000256" key="4">
    <source>
        <dbReference type="ARBA" id="ARBA00022729"/>
    </source>
</evidence>
<evidence type="ECO:0000259" key="6">
    <source>
        <dbReference type="PROSITE" id="PS51767"/>
    </source>
</evidence>
<dbReference type="InterPro" id="IPR033121">
    <property type="entry name" value="PEPTIDASE_A1"/>
</dbReference>
<dbReference type="InterPro" id="IPR032861">
    <property type="entry name" value="TAXi_N"/>
</dbReference>
<dbReference type="GO" id="GO:0005576">
    <property type="term" value="C:extracellular region"/>
    <property type="evidence" value="ECO:0007669"/>
    <property type="project" value="UniProtKB-SubCell"/>
</dbReference>
<dbReference type="InterPro" id="IPR032799">
    <property type="entry name" value="TAXi_C"/>
</dbReference>
<dbReference type="Proteomes" id="UP001630127">
    <property type="component" value="Unassembled WGS sequence"/>
</dbReference>
<dbReference type="Pfam" id="PF14543">
    <property type="entry name" value="TAXi_N"/>
    <property type="match status" value="1"/>
</dbReference>
<dbReference type="InterPro" id="IPR021109">
    <property type="entry name" value="Peptidase_aspartic_dom_sf"/>
</dbReference>
<organism evidence="7 8">
    <name type="scientific">Cinchona calisaya</name>
    <dbReference type="NCBI Taxonomy" id="153742"/>
    <lineage>
        <taxon>Eukaryota</taxon>
        <taxon>Viridiplantae</taxon>
        <taxon>Streptophyta</taxon>
        <taxon>Embryophyta</taxon>
        <taxon>Tracheophyta</taxon>
        <taxon>Spermatophyta</taxon>
        <taxon>Magnoliopsida</taxon>
        <taxon>eudicotyledons</taxon>
        <taxon>Gunneridae</taxon>
        <taxon>Pentapetalae</taxon>
        <taxon>asterids</taxon>
        <taxon>lamiids</taxon>
        <taxon>Gentianales</taxon>
        <taxon>Rubiaceae</taxon>
        <taxon>Cinchonoideae</taxon>
        <taxon>Cinchoneae</taxon>
        <taxon>Cinchona</taxon>
    </lineage>
</organism>
<sequence length="427" mass="46459">MASVAQLLLPSILICFVAISFAQKEPFLPNSVILPVTKDLSRFQYVTQIYIGDQPQAPTKLVIDLSGSFSWMDSAFTSLSSASQHPINCFSLQCSMAKAATSCTSGNKTCTLQPENPITRIVTRGDLTEDIISVSVTDGIETGSLASISHFLFSSAPELLLKGLSNGVKGVLGLGNTRISLPSQVANTFGFQRKFSLCLSSSNGVLFSGQSPYMSLPHSEISKSLIQTPFVFRDGNKLKGYYISVKSIKINGKKMVINESSLLVNQEGVGGTKISTMVPYSTMESTLYHTFIEAYIKAAIALNMTMVSPVAPFGVCFSSEGVDTKRVGPNVPIIDLVLQSEMVKWRILGRNSMVQVSDKVMCLGFLDGGLNSKASFLIGGYQLEDNFLEFNLETSMLGFSSPLLMGETTCSNLRLQHMPRETRHYDF</sequence>
<dbReference type="EMBL" id="JBJUIK010000013">
    <property type="protein sequence ID" value="KAL3505864.1"/>
    <property type="molecule type" value="Genomic_DNA"/>
</dbReference>
<dbReference type="PANTHER" id="PTHR47965">
    <property type="entry name" value="ASPARTYL PROTEASE-RELATED"/>
    <property type="match status" value="1"/>
</dbReference>
<dbReference type="FunFam" id="2.40.70.10:FF:000041">
    <property type="entry name" value="Basic 7S globulin"/>
    <property type="match status" value="1"/>
</dbReference>
<comment type="similarity">
    <text evidence="2">Belongs to the peptidase A1 family.</text>
</comment>
<name>A0ABD2YHN7_9GENT</name>
<dbReference type="Gene3D" id="2.40.70.10">
    <property type="entry name" value="Acid Proteases"/>
    <property type="match status" value="2"/>
</dbReference>
<comment type="subcellular location">
    <subcellularLocation>
        <location evidence="1">Secreted</location>
        <location evidence="1">Extracellular space</location>
    </subcellularLocation>
</comment>
<keyword evidence="3" id="KW-0964">Secreted</keyword>
<evidence type="ECO:0000256" key="1">
    <source>
        <dbReference type="ARBA" id="ARBA00004239"/>
    </source>
</evidence>
<feature type="domain" description="Peptidase A1" evidence="6">
    <location>
        <begin position="45"/>
        <end position="400"/>
    </location>
</feature>
<feature type="chain" id="PRO_5044844818" description="Peptidase A1 domain-containing protein" evidence="5">
    <location>
        <begin position="23"/>
        <end position="427"/>
    </location>
</feature>
<evidence type="ECO:0000256" key="3">
    <source>
        <dbReference type="ARBA" id="ARBA00022525"/>
    </source>
</evidence>
<proteinExistence type="inferred from homology"/>
<dbReference type="SUPFAM" id="SSF50630">
    <property type="entry name" value="Acid proteases"/>
    <property type="match status" value="1"/>
</dbReference>
<protein>
    <recommendedName>
        <fullName evidence="6">Peptidase A1 domain-containing protein</fullName>
    </recommendedName>
</protein>
<evidence type="ECO:0000313" key="7">
    <source>
        <dbReference type="EMBL" id="KAL3505864.1"/>
    </source>
</evidence>
<dbReference type="AlphaFoldDB" id="A0ABD2YHN7"/>
<accession>A0ABD2YHN7</accession>
<evidence type="ECO:0000256" key="5">
    <source>
        <dbReference type="SAM" id="SignalP"/>
    </source>
</evidence>
<evidence type="ECO:0000256" key="2">
    <source>
        <dbReference type="ARBA" id="ARBA00007447"/>
    </source>
</evidence>
<dbReference type="PANTHER" id="PTHR47965:SF46">
    <property type="entry name" value="BASIC 7S GLOBULIN-LIKE"/>
    <property type="match status" value="1"/>
</dbReference>
<comment type="caution">
    <text evidence="7">The sequence shown here is derived from an EMBL/GenBank/DDBJ whole genome shotgun (WGS) entry which is preliminary data.</text>
</comment>
<keyword evidence="8" id="KW-1185">Reference proteome</keyword>
<dbReference type="Pfam" id="PF14541">
    <property type="entry name" value="TAXi_C"/>
    <property type="match status" value="1"/>
</dbReference>
<dbReference type="InterPro" id="IPR001461">
    <property type="entry name" value="Aspartic_peptidase_A1"/>
</dbReference>